<feature type="domain" description="AB hydrolase-1" evidence="1">
    <location>
        <begin position="108"/>
        <end position="372"/>
    </location>
</feature>
<name>A0AAI8YVQ8_9PEZI</name>
<organism evidence="2 3">
    <name type="scientific">Lecanosticta acicola</name>
    <dbReference type="NCBI Taxonomy" id="111012"/>
    <lineage>
        <taxon>Eukaryota</taxon>
        <taxon>Fungi</taxon>
        <taxon>Dikarya</taxon>
        <taxon>Ascomycota</taxon>
        <taxon>Pezizomycotina</taxon>
        <taxon>Dothideomycetes</taxon>
        <taxon>Dothideomycetidae</taxon>
        <taxon>Mycosphaerellales</taxon>
        <taxon>Mycosphaerellaceae</taxon>
        <taxon>Lecanosticta</taxon>
    </lineage>
</organism>
<gene>
    <name evidence="2" type="ORF">LECACI_7A002850</name>
</gene>
<dbReference type="EMBL" id="CAVMBE010000013">
    <property type="protein sequence ID" value="CAK3925757.1"/>
    <property type="molecule type" value="Genomic_DNA"/>
</dbReference>
<sequence>MSTITQTFNRYLEMSSRFLGNLGRTCHQIYSHRPGATIFSALCFSCGFIYVIQSRAQESRLLKAKRNAPKIGGTTCKYRLDNGTSGTCPLPDGRKLGFAEYGASDGIPVFFLHGTPGSRFEAASLDDLTKQLNVRLISVDRPGIGWSSAQPGRTLETHAYDIDNLANYLELDRFAVLGISGGGPYALACARFISNEKCKAVGVVVGMGAPDMSKKGMRWFNWLGFTLGYPYLHAKLFYWAVTHTLEGRLDLTEDERLELVRQRTRAEMEKVPAKDRAFWQDEDNIRLFLRSMQEVRSRDLVDGLLTDGRALALDWQFKIEDIPENMPVRLWYGAQDANCPPGYGRQTMERLGHRQNCLLRIEDETHISMWLNYREEFFKDLVEFM</sequence>
<keyword evidence="3" id="KW-1185">Reference proteome</keyword>
<dbReference type="Proteomes" id="UP001296104">
    <property type="component" value="Unassembled WGS sequence"/>
</dbReference>
<dbReference type="Pfam" id="PF00561">
    <property type="entry name" value="Abhydrolase_1"/>
    <property type="match status" value="1"/>
</dbReference>
<dbReference type="PANTHER" id="PTHR45763">
    <property type="entry name" value="HYDROLASE, ALPHA/BETA FOLD FAMILY PROTEIN, EXPRESSED-RELATED"/>
    <property type="match status" value="1"/>
</dbReference>
<reference evidence="2" key="1">
    <citation type="submission" date="2023-11" db="EMBL/GenBank/DDBJ databases">
        <authorList>
            <person name="Alioto T."/>
            <person name="Alioto T."/>
            <person name="Gomez Garrido J."/>
        </authorList>
    </citation>
    <scope>NUCLEOTIDE SEQUENCE</scope>
</reference>
<dbReference type="AlphaFoldDB" id="A0AAI8YVQ8"/>
<evidence type="ECO:0000259" key="1">
    <source>
        <dbReference type="Pfam" id="PF00561"/>
    </source>
</evidence>
<dbReference type="PANTHER" id="PTHR45763:SF46">
    <property type="entry name" value="AB HYDROLASE-1 DOMAIN-CONTAINING PROTEIN"/>
    <property type="match status" value="1"/>
</dbReference>
<accession>A0AAI8YVQ8</accession>
<comment type="caution">
    <text evidence="2">The sequence shown here is derived from an EMBL/GenBank/DDBJ whole genome shotgun (WGS) entry which is preliminary data.</text>
</comment>
<dbReference type="InterPro" id="IPR000073">
    <property type="entry name" value="AB_hydrolase_1"/>
</dbReference>
<evidence type="ECO:0000313" key="2">
    <source>
        <dbReference type="EMBL" id="CAK3925757.1"/>
    </source>
</evidence>
<evidence type="ECO:0000313" key="3">
    <source>
        <dbReference type="Proteomes" id="UP001296104"/>
    </source>
</evidence>
<protein>
    <recommendedName>
        <fullName evidence="1">AB hydrolase-1 domain-containing protein</fullName>
    </recommendedName>
</protein>
<dbReference type="SUPFAM" id="SSF53474">
    <property type="entry name" value="alpha/beta-Hydrolases"/>
    <property type="match status" value="1"/>
</dbReference>
<dbReference type="InterPro" id="IPR029058">
    <property type="entry name" value="AB_hydrolase_fold"/>
</dbReference>
<dbReference type="Gene3D" id="3.40.50.1820">
    <property type="entry name" value="alpha/beta hydrolase"/>
    <property type="match status" value="1"/>
</dbReference>
<proteinExistence type="predicted"/>